<keyword evidence="1" id="KW-0732">Signal</keyword>
<reference evidence="2 3" key="1">
    <citation type="submission" date="2015-07" db="EMBL/GenBank/DDBJ databases">
        <title>Genome analysis of myxobacterium Chondromyces crocatus Cm c5 reveals a high potential for natural compound synthesis and the genetic basis for the loss of fruiting body formation.</title>
        <authorList>
            <person name="Zaburannyi N."/>
            <person name="Bunk B."/>
            <person name="Maier J."/>
            <person name="Overmann J."/>
            <person name="Mueller R."/>
        </authorList>
    </citation>
    <scope>NUCLEOTIDE SEQUENCE [LARGE SCALE GENOMIC DNA]</scope>
    <source>
        <strain evidence="2 3">Cm c5</strain>
    </source>
</reference>
<feature type="chain" id="PRO_5005459821" description="Secreted protein" evidence="1">
    <location>
        <begin position="26"/>
        <end position="222"/>
    </location>
</feature>
<dbReference type="STRING" id="52.CMC5_072660"/>
<dbReference type="EMBL" id="CP012159">
    <property type="protein sequence ID" value="AKT43039.1"/>
    <property type="molecule type" value="Genomic_DNA"/>
</dbReference>
<gene>
    <name evidence="2" type="ORF">CMC5_072660</name>
</gene>
<dbReference type="PANTHER" id="PTHR38847:SF1">
    <property type="entry name" value="PSEUDOURIDINE SYNTHASE RSUA_RLUA-LIKE DOMAIN-CONTAINING PROTEIN"/>
    <property type="match status" value="1"/>
</dbReference>
<sequence>MNTVIMKTTIAVAFAGALLAGSAHAEEDRDDARPAFLDSMPRPTVKRVSATGEGCPVSSAVSASFSGDASRLTLRFGEGQMTARVGPGIPTEDVLSACELQLVLGIPRGYRVAIQQATYQGFADMDPGTLAFHSTRYWFLGTRAPARMATLQGGKSREPYTLNASFGPTAVSSFCGSQRPLFINVAVGVTTLGNPSRHAMVVLGGRDREVSYRLDWTQCPSE</sequence>
<dbReference type="Pfam" id="PF14273">
    <property type="entry name" value="DUF4360"/>
    <property type="match status" value="1"/>
</dbReference>
<dbReference type="KEGG" id="ccro:CMC5_072660"/>
<name>A0A0K1EQE4_CHOCO</name>
<evidence type="ECO:0008006" key="4">
    <source>
        <dbReference type="Google" id="ProtNLM"/>
    </source>
</evidence>
<keyword evidence="3" id="KW-1185">Reference proteome</keyword>
<evidence type="ECO:0000256" key="1">
    <source>
        <dbReference type="SAM" id="SignalP"/>
    </source>
</evidence>
<proteinExistence type="predicted"/>
<feature type="signal peptide" evidence="1">
    <location>
        <begin position="1"/>
        <end position="25"/>
    </location>
</feature>
<dbReference type="AlphaFoldDB" id="A0A0K1EQE4"/>
<organism evidence="2 3">
    <name type="scientific">Chondromyces crocatus</name>
    <dbReference type="NCBI Taxonomy" id="52"/>
    <lineage>
        <taxon>Bacteria</taxon>
        <taxon>Pseudomonadati</taxon>
        <taxon>Myxococcota</taxon>
        <taxon>Polyangia</taxon>
        <taxon>Polyangiales</taxon>
        <taxon>Polyangiaceae</taxon>
        <taxon>Chondromyces</taxon>
    </lineage>
</organism>
<dbReference type="PANTHER" id="PTHR38847">
    <property type="match status" value="1"/>
</dbReference>
<protein>
    <recommendedName>
        <fullName evidence="4">Secreted protein</fullName>
    </recommendedName>
</protein>
<evidence type="ECO:0000313" key="2">
    <source>
        <dbReference type="EMBL" id="AKT43039.1"/>
    </source>
</evidence>
<dbReference type="Proteomes" id="UP000067626">
    <property type="component" value="Chromosome"/>
</dbReference>
<accession>A0A0K1EQE4</accession>
<dbReference type="InterPro" id="IPR025649">
    <property type="entry name" value="DUF4360"/>
</dbReference>
<evidence type="ECO:0000313" key="3">
    <source>
        <dbReference type="Proteomes" id="UP000067626"/>
    </source>
</evidence>